<dbReference type="Proteomes" id="UP000050640">
    <property type="component" value="Unplaced"/>
</dbReference>
<name>A0A0R3RST8_9BILA</name>
<proteinExistence type="predicted"/>
<evidence type="ECO:0000313" key="2">
    <source>
        <dbReference type="WBParaSite" id="EEL_0000493701-mRNA-1"/>
    </source>
</evidence>
<organism evidence="1 2">
    <name type="scientific">Elaeophora elaphi</name>
    <dbReference type="NCBI Taxonomy" id="1147741"/>
    <lineage>
        <taxon>Eukaryota</taxon>
        <taxon>Metazoa</taxon>
        <taxon>Ecdysozoa</taxon>
        <taxon>Nematoda</taxon>
        <taxon>Chromadorea</taxon>
        <taxon>Rhabditida</taxon>
        <taxon>Spirurina</taxon>
        <taxon>Spiruromorpha</taxon>
        <taxon>Filarioidea</taxon>
        <taxon>Onchocercidae</taxon>
        <taxon>Elaeophora</taxon>
    </lineage>
</organism>
<dbReference type="AlphaFoldDB" id="A0A0R3RST8"/>
<reference evidence="2" key="1">
    <citation type="submission" date="2016-04" db="UniProtKB">
        <authorList>
            <consortium name="WormBaseParasite"/>
        </authorList>
    </citation>
    <scope>IDENTIFICATION</scope>
</reference>
<protein>
    <submittedName>
        <fullName evidence="2">PX domain-containing protein</fullName>
    </submittedName>
</protein>
<dbReference type="WBParaSite" id="EEL_0000493701-mRNA-1">
    <property type="protein sequence ID" value="EEL_0000493701-mRNA-1"/>
    <property type="gene ID" value="EEL_0000493701"/>
</dbReference>
<accession>A0A0R3RST8</accession>
<keyword evidence="1" id="KW-1185">Reference proteome</keyword>
<evidence type="ECO:0000313" key="1">
    <source>
        <dbReference type="Proteomes" id="UP000050640"/>
    </source>
</evidence>
<sequence>MLKRKRVLSVLCGAPLFSDPKCRPSGKLKSTQFCNYTPLSSRFKEDKVVVASQESSGTVISIHKNQPSVLVKMYQDGCSDYRSSTKHYFSGAEHRRNEFTVEVDHPLATVNTFLVPIILLNLPVILKGEKSDHCELDHVQQYYEKLMCQLTMSNSTLMRENQRYQIRFKQLRMLLEDHIDHLNNLYFTLFLNGYNAIQFPDGQTVNLAEFQGTKLKLIRRTSMLPADALSTATDEDLFASPHHNSKNNGSFTDISAIKTFSEGMRAKQNTSSSLSDSHRAARKFLVGRDDDIESYLQWMNGQTTIW</sequence>